<protein>
    <submittedName>
        <fullName evidence="3">Uncharacterized protein</fullName>
    </submittedName>
</protein>
<dbReference type="RefSeq" id="WP_149681621.1">
    <property type="nucleotide sequence ID" value="NZ_FNBI01000002.1"/>
</dbReference>
<evidence type="ECO:0000313" key="3">
    <source>
        <dbReference type="EMBL" id="SDF09791.1"/>
    </source>
</evidence>
<keyword evidence="1" id="KW-0732">Signal</keyword>
<gene>
    <name evidence="2" type="ORF">GQR91_11785</name>
    <name evidence="3" type="ORF">SAMN05216557_102174</name>
</gene>
<evidence type="ECO:0000256" key="1">
    <source>
        <dbReference type="SAM" id="SignalP"/>
    </source>
</evidence>
<sequence length="85" mass="8928">MNLLLLLSALLSALTGAVGVTRGTGVQQVVAGQAAVAQVQAARAPAVSSRPAQFLPRLFDVRHLAIFVAPMPRAIVPPYAGRRRE</sequence>
<keyword evidence="4" id="KW-1185">Reference proteome</keyword>
<evidence type="ECO:0000313" key="5">
    <source>
        <dbReference type="Proteomes" id="UP000436801"/>
    </source>
</evidence>
<dbReference type="EMBL" id="WSUT01000005">
    <property type="protein sequence ID" value="MWC44327.1"/>
    <property type="molecule type" value="Genomic_DNA"/>
</dbReference>
<name>A0A1G7IAQ2_9SPHN</name>
<dbReference type="EMBL" id="FNBI01000002">
    <property type="protein sequence ID" value="SDF09791.1"/>
    <property type="molecule type" value="Genomic_DNA"/>
</dbReference>
<feature type="chain" id="PRO_5036019111" evidence="1">
    <location>
        <begin position="18"/>
        <end position="85"/>
    </location>
</feature>
<reference evidence="3 4" key="1">
    <citation type="submission" date="2016-10" db="EMBL/GenBank/DDBJ databases">
        <authorList>
            <person name="Varghese N."/>
            <person name="Submissions S."/>
        </authorList>
    </citation>
    <scope>NUCLEOTIDE SEQUENCE [LARGE SCALE GENOMIC DNA]</scope>
    <source>
        <strain evidence="3 4">S7-754</strain>
    </source>
</reference>
<organism evidence="3 4">
    <name type="scientific">Sphingomonas carotinifaciens</name>
    <dbReference type="NCBI Taxonomy" id="1166323"/>
    <lineage>
        <taxon>Bacteria</taxon>
        <taxon>Pseudomonadati</taxon>
        <taxon>Pseudomonadota</taxon>
        <taxon>Alphaproteobacteria</taxon>
        <taxon>Sphingomonadales</taxon>
        <taxon>Sphingomonadaceae</taxon>
        <taxon>Sphingomonas</taxon>
    </lineage>
</organism>
<feature type="signal peptide" evidence="1">
    <location>
        <begin position="1"/>
        <end position="17"/>
    </location>
</feature>
<proteinExistence type="predicted"/>
<reference evidence="2 5" key="2">
    <citation type="submission" date="2019-12" db="EMBL/GenBank/DDBJ databases">
        <authorList>
            <person name="Zheng J."/>
        </authorList>
    </citation>
    <scope>NUCLEOTIDE SEQUENCE [LARGE SCALE GENOMIC DNA]</scope>
    <source>
        <strain evidence="2 5">DSM 27347</strain>
    </source>
</reference>
<accession>A0A1G7IAQ2</accession>
<dbReference type="Proteomes" id="UP000436801">
    <property type="component" value="Unassembled WGS sequence"/>
</dbReference>
<evidence type="ECO:0000313" key="4">
    <source>
        <dbReference type="Proteomes" id="UP000323502"/>
    </source>
</evidence>
<evidence type="ECO:0000313" key="2">
    <source>
        <dbReference type="EMBL" id="MWC44327.1"/>
    </source>
</evidence>
<dbReference type="Proteomes" id="UP000323502">
    <property type="component" value="Unassembled WGS sequence"/>
</dbReference>
<dbReference type="AlphaFoldDB" id="A0A1G7IAQ2"/>